<evidence type="ECO:0000313" key="1">
    <source>
        <dbReference type="EMBL" id="KAH0545703.1"/>
    </source>
</evidence>
<evidence type="ECO:0000313" key="2">
    <source>
        <dbReference type="Proteomes" id="UP000826195"/>
    </source>
</evidence>
<dbReference type="AlphaFoldDB" id="A0AAV7I8G7"/>
<protein>
    <submittedName>
        <fullName evidence="1">Uncharacterized protein</fullName>
    </submittedName>
</protein>
<comment type="caution">
    <text evidence="1">The sequence shown here is derived from an EMBL/GenBank/DDBJ whole genome shotgun (WGS) entry which is preliminary data.</text>
</comment>
<reference evidence="1 2" key="1">
    <citation type="journal article" date="2021" name="J. Hered.">
        <title>A chromosome-level genome assembly of the parasitoid wasp, Cotesia glomerata (Hymenoptera: Braconidae).</title>
        <authorList>
            <person name="Pinto B.J."/>
            <person name="Weis J.J."/>
            <person name="Gamble T."/>
            <person name="Ode P.J."/>
            <person name="Paul R."/>
            <person name="Zaspel J.M."/>
        </authorList>
    </citation>
    <scope>NUCLEOTIDE SEQUENCE [LARGE SCALE GENOMIC DNA]</scope>
    <source>
        <strain evidence="1">CgM1</strain>
    </source>
</reference>
<gene>
    <name evidence="1" type="ORF">KQX54_002465</name>
</gene>
<keyword evidence="2" id="KW-1185">Reference proteome</keyword>
<accession>A0AAV7I8G7</accession>
<sequence>MLDAGYHYTLHCTPYVRYILVTIIPGRLLSKCSLNYSPELSLHCIKQQRGSTQTDSRVQVRFKKGIDVKKERRRSLDVLESCFKEQRLRLRQLTCVPAPVKPDADGKNGNRLHSTTRPDWRMYPHTWGVCRMGELAAGGASNIVLAMMRQRRQRREAIALIVHRRIATPSAL</sequence>
<organism evidence="1 2">
    <name type="scientific">Cotesia glomerata</name>
    <name type="common">Lepidopteran parasitic wasp</name>
    <name type="synonym">Apanteles glomeratus</name>
    <dbReference type="NCBI Taxonomy" id="32391"/>
    <lineage>
        <taxon>Eukaryota</taxon>
        <taxon>Metazoa</taxon>
        <taxon>Ecdysozoa</taxon>
        <taxon>Arthropoda</taxon>
        <taxon>Hexapoda</taxon>
        <taxon>Insecta</taxon>
        <taxon>Pterygota</taxon>
        <taxon>Neoptera</taxon>
        <taxon>Endopterygota</taxon>
        <taxon>Hymenoptera</taxon>
        <taxon>Apocrita</taxon>
        <taxon>Ichneumonoidea</taxon>
        <taxon>Braconidae</taxon>
        <taxon>Microgastrinae</taxon>
        <taxon>Cotesia</taxon>
    </lineage>
</organism>
<name>A0AAV7I8G7_COTGL</name>
<proteinExistence type="predicted"/>
<dbReference type="Proteomes" id="UP000826195">
    <property type="component" value="Unassembled WGS sequence"/>
</dbReference>
<dbReference type="EMBL" id="JAHXZJ010002237">
    <property type="protein sequence ID" value="KAH0545703.1"/>
    <property type="molecule type" value="Genomic_DNA"/>
</dbReference>